<evidence type="ECO:0000256" key="5">
    <source>
        <dbReference type="SAM" id="MobiDB-lite"/>
    </source>
</evidence>
<evidence type="ECO:0000256" key="4">
    <source>
        <dbReference type="ARBA" id="ARBA00022840"/>
    </source>
</evidence>
<gene>
    <name evidence="7" type="ORF">C475_02438</name>
</gene>
<dbReference type="SMART" id="SM00382">
    <property type="entry name" value="AAA"/>
    <property type="match status" value="1"/>
</dbReference>
<dbReference type="eggNOG" id="arCOG00194">
    <property type="taxonomic scope" value="Archaea"/>
</dbReference>
<keyword evidence="3" id="KW-0547">Nucleotide-binding</keyword>
<dbReference type="Proteomes" id="UP000011626">
    <property type="component" value="Unassembled WGS sequence"/>
</dbReference>
<evidence type="ECO:0000256" key="2">
    <source>
        <dbReference type="ARBA" id="ARBA00022448"/>
    </source>
</evidence>
<accession>M0D1Z7</accession>
<organism evidence="7 8">
    <name type="scientific">Halosimplex carlsbadense 2-9-1</name>
    <dbReference type="NCBI Taxonomy" id="797114"/>
    <lineage>
        <taxon>Archaea</taxon>
        <taxon>Methanobacteriati</taxon>
        <taxon>Methanobacteriota</taxon>
        <taxon>Stenosarchaea group</taxon>
        <taxon>Halobacteria</taxon>
        <taxon>Halobacteriales</taxon>
        <taxon>Haloarculaceae</taxon>
        <taxon>Halosimplex</taxon>
    </lineage>
</organism>
<dbReference type="EMBL" id="AOIU01000006">
    <property type="protein sequence ID" value="ELZ29470.1"/>
    <property type="molecule type" value="Genomic_DNA"/>
</dbReference>
<keyword evidence="2" id="KW-0813">Transport</keyword>
<keyword evidence="8" id="KW-1185">Reference proteome</keyword>
<dbReference type="PATRIC" id="fig|797114.5.peg.491"/>
<keyword evidence="4" id="KW-0067">ATP-binding</keyword>
<feature type="domain" description="ABC transporter" evidence="6">
    <location>
        <begin position="4"/>
        <end position="228"/>
    </location>
</feature>
<dbReference type="SUPFAM" id="SSF52540">
    <property type="entry name" value="P-loop containing nucleoside triphosphate hydrolases"/>
    <property type="match status" value="1"/>
</dbReference>
<dbReference type="RefSeq" id="WP_006882161.1">
    <property type="nucleotide sequence ID" value="NZ_AOIU01000006.1"/>
</dbReference>
<protein>
    <submittedName>
        <fullName evidence="7">ABC transporter-like protein</fullName>
    </submittedName>
</protein>
<evidence type="ECO:0000313" key="8">
    <source>
        <dbReference type="Proteomes" id="UP000011626"/>
    </source>
</evidence>
<dbReference type="GO" id="GO:0005524">
    <property type="term" value="F:ATP binding"/>
    <property type="evidence" value="ECO:0007669"/>
    <property type="project" value="UniProtKB-KW"/>
</dbReference>
<dbReference type="CDD" id="cd03230">
    <property type="entry name" value="ABC_DR_subfamily_A"/>
    <property type="match status" value="1"/>
</dbReference>
<evidence type="ECO:0000313" key="7">
    <source>
        <dbReference type="EMBL" id="ELZ29470.1"/>
    </source>
</evidence>
<dbReference type="Pfam" id="PF00005">
    <property type="entry name" value="ABC_tran"/>
    <property type="match status" value="1"/>
</dbReference>
<evidence type="ECO:0000259" key="6">
    <source>
        <dbReference type="PROSITE" id="PS50893"/>
    </source>
</evidence>
<dbReference type="InterPro" id="IPR027417">
    <property type="entry name" value="P-loop_NTPase"/>
</dbReference>
<evidence type="ECO:0000256" key="1">
    <source>
        <dbReference type="ARBA" id="ARBA00005417"/>
    </source>
</evidence>
<reference evidence="7 8" key="1">
    <citation type="journal article" date="2014" name="PLoS Genet.">
        <title>Phylogenetically driven sequencing of extremely halophilic archaea reveals strategies for static and dynamic osmo-response.</title>
        <authorList>
            <person name="Becker E.A."/>
            <person name="Seitzer P.M."/>
            <person name="Tritt A."/>
            <person name="Larsen D."/>
            <person name="Krusor M."/>
            <person name="Yao A.I."/>
            <person name="Wu D."/>
            <person name="Madern D."/>
            <person name="Eisen J.A."/>
            <person name="Darling A.E."/>
            <person name="Facciotti M.T."/>
        </authorList>
    </citation>
    <scope>NUCLEOTIDE SEQUENCE [LARGE SCALE GENOMIC DNA]</scope>
    <source>
        <strain evidence="7 8">2-9-1</strain>
    </source>
</reference>
<name>M0D1Z7_9EURY</name>
<dbReference type="STRING" id="797114.C475_02438"/>
<dbReference type="InterPro" id="IPR003439">
    <property type="entry name" value="ABC_transporter-like_ATP-bd"/>
</dbReference>
<sequence>MSALEVRGLTKNYGEVLANDDVTFAVGEGEVFGYLGPNGAGKTTTIRTLMGFQAPTSGGGTVLGHDVTDEADLIAAKRRIGYLPANPAFDEGVTGREILDLHASIKGDERRAELLETFDPPVDRTVRDYSTGNVQKLGLVQAFMHDPDLVVMDEPTSGLDPLMQRAFNDFVEAEKERGLTVFLSSHVLSEVRRVCDRVGIIREGRLVTTERIEDLLHRTGKFVRVRVAGDVGTRAFDLDGVHDVSCSTTDGGRTDDPAETGPDAGESVDVDALDGTEGTPSDGPVTECTFTFTGDVNELIAALGERRLLDLDVEEAPLEEVFMRFYGGSDA</sequence>
<dbReference type="PANTHER" id="PTHR42711:SF5">
    <property type="entry name" value="ABC TRANSPORTER ATP-BINDING PROTEIN NATA"/>
    <property type="match status" value="1"/>
</dbReference>
<feature type="region of interest" description="Disordered" evidence="5">
    <location>
        <begin position="246"/>
        <end position="285"/>
    </location>
</feature>
<dbReference type="AlphaFoldDB" id="M0D1Z7"/>
<dbReference type="InterPro" id="IPR050763">
    <property type="entry name" value="ABC_transporter_ATP-binding"/>
</dbReference>
<proteinExistence type="inferred from homology"/>
<dbReference type="GO" id="GO:0016887">
    <property type="term" value="F:ATP hydrolysis activity"/>
    <property type="evidence" value="ECO:0007669"/>
    <property type="project" value="InterPro"/>
</dbReference>
<comment type="caution">
    <text evidence="7">The sequence shown here is derived from an EMBL/GenBank/DDBJ whole genome shotgun (WGS) entry which is preliminary data.</text>
</comment>
<dbReference type="Gene3D" id="3.40.50.300">
    <property type="entry name" value="P-loop containing nucleotide triphosphate hydrolases"/>
    <property type="match status" value="1"/>
</dbReference>
<dbReference type="PANTHER" id="PTHR42711">
    <property type="entry name" value="ABC TRANSPORTER ATP-BINDING PROTEIN"/>
    <property type="match status" value="1"/>
</dbReference>
<dbReference type="OrthoDB" id="87732at2157"/>
<evidence type="ECO:0000256" key="3">
    <source>
        <dbReference type="ARBA" id="ARBA00022741"/>
    </source>
</evidence>
<comment type="similarity">
    <text evidence="1">Belongs to the ABC transporter superfamily.</text>
</comment>
<dbReference type="InterPro" id="IPR003593">
    <property type="entry name" value="AAA+_ATPase"/>
</dbReference>
<dbReference type="PROSITE" id="PS50893">
    <property type="entry name" value="ABC_TRANSPORTER_2"/>
    <property type="match status" value="1"/>
</dbReference>